<dbReference type="Proteomes" id="UP000379480">
    <property type="component" value="Unassembled WGS sequence"/>
</dbReference>
<organism evidence="1 2">
    <name type="scientific">Pseudomonas fluorescens</name>
    <dbReference type="NCBI Taxonomy" id="294"/>
    <lineage>
        <taxon>Bacteria</taxon>
        <taxon>Pseudomonadati</taxon>
        <taxon>Pseudomonadota</taxon>
        <taxon>Gammaproteobacteria</taxon>
        <taxon>Pseudomonadales</taxon>
        <taxon>Pseudomonadaceae</taxon>
        <taxon>Pseudomonas</taxon>
    </lineage>
</organism>
<accession>A0A5E7C1K9</accession>
<evidence type="ECO:0000313" key="2">
    <source>
        <dbReference type="Proteomes" id="UP000379480"/>
    </source>
</evidence>
<dbReference type="AlphaFoldDB" id="A0A5E7C1K9"/>
<sequence length="84" mass="9348">MNDREPNVLADPLAPLGLPAAIRAQASKLLRAISSAENLPDTLHTATRAEGLPWAWKPYVRLTRRTSKGCTWCLTVRLRSDRPN</sequence>
<protein>
    <submittedName>
        <fullName evidence="1">Uncharacterized protein</fullName>
    </submittedName>
</protein>
<proteinExistence type="predicted"/>
<reference evidence="1 2" key="1">
    <citation type="submission" date="2019-09" db="EMBL/GenBank/DDBJ databases">
        <authorList>
            <person name="Chandra G."/>
            <person name="Truman W A."/>
        </authorList>
    </citation>
    <scope>NUCLEOTIDE SEQUENCE [LARGE SCALE GENOMIC DNA]</scope>
    <source>
        <strain evidence="1">PS723</strain>
    </source>
</reference>
<evidence type="ECO:0000313" key="1">
    <source>
        <dbReference type="EMBL" id="VVN98239.1"/>
    </source>
</evidence>
<dbReference type="RefSeq" id="WP_191636165.1">
    <property type="nucleotide sequence ID" value="NZ_CABVHY010000010.1"/>
</dbReference>
<gene>
    <name evidence="1" type="ORF">PS723_02428</name>
</gene>
<dbReference type="EMBL" id="CABVHY010000010">
    <property type="protein sequence ID" value="VVN98239.1"/>
    <property type="molecule type" value="Genomic_DNA"/>
</dbReference>
<name>A0A5E7C1K9_PSEFL</name>